<dbReference type="InterPro" id="IPR013568">
    <property type="entry name" value="SEFIR_dom"/>
</dbReference>
<evidence type="ECO:0000256" key="3">
    <source>
        <dbReference type="ARBA" id="ARBA00022475"/>
    </source>
</evidence>
<dbReference type="PROSITE" id="PS51534">
    <property type="entry name" value="SEFIR"/>
    <property type="match status" value="1"/>
</dbReference>
<keyword evidence="3" id="KW-1003">Cell membrane</keyword>
<proteinExistence type="predicted"/>
<reference evidence="13" key="2">
    <citation type="submission" date="2025-08" db="UniProtKB">
        <authorList>
            <consortium name="Ensembl"/>
        </authorList>
    </citation>
    <scope>IDENTIFICATION</scope>
</reference>
<sequence>MCLFVNWLVYHAVPKVNIVSDPQTREMIIKVEKEEDSPYPVEMCLQHEKNGVCKTWKEKTIPFHSVTPCMCFQVWFDRGDNDRSNRVQICPFTNNTEWYQRNVWDNVSVTVVQGQMNSGGTMLSWNLTAPCRLEGVVRLCQWDAVLDKVRCNKLKGSEQPMENDTWKEHDKYWLFLGAFENINTDLDQCVLVTVENREFGPFCPADTSWWHWRWSLLVLVSLMLFGLAAICLYFLHGKLKRLAWQWHQRKCNQIYRGRVVLLSPPETNTSVSELVCRLGSTLSARGHSVSVDMWSRAELCSLGPLPWLHSQLQPLDSQRARAILVLTRSAWQKAEDWAQQLDRQGRGMDQGGQGAERVEGEGDWLLRDPSSPYADVFSAALGCVEADRLQGRAGERFLLVQFEAHPAMPDGGKKGFPQLFQGLPVFDLPSQSQALFSALAIGPR</sequence>
<dbReference type="Gene3D" id="3.40.50.11530">
    <property type="match status" value="1"/>
</dbReference>
<evidence type="ECO:0000313" key="13">
    <source>
        <dbReference type="Ensembl" id="ENSELUP00000086315.1"/>
    </source>
</evidence>
<dbReference type="PANTHER" id="PTHR15583:SF12">
    <property type="entry name" value="INTERLEUKIN-17 RECEPTOR C"/>
    <property type="match status" value="1"/>
</dbReference>
<evidence type="ECO:0000259" key="12">
    <source>
        <dbReference type="PROSITE" id="PS51534"/>
    </source>
</evidence>
<dbReference type="GO" id="GO:0005886">
    <property type="term" value="C:plasma membrane"/>
    <property type="evidence" value="ECO:0007669"/>
    <property type="project" value="UniProtKB-SubCell"/>
</dbReference>
<evidence type="ECO:0000256" key="5">
    <source>
        <dbReference type="ARBA" id="ARBA00022729"/>
    </source>
</evidence>
<dbReference type="InterPro" id="IPR027841">
    <property type="entry name" value="IL-17_rcpt_C/E_N"/>
</dbReference>
<evidence type="ECO:0000256" key="6">
    <source>
        <dbReference type="ARBA" id="ARBA00022989"/>
    </source>
</evidence>
<keyword evidence="7 11" id="KW-0472">Membrane</keyword>
<evidence type="ECO:0000256" key="8">
    <source>
        <dbReference type="ARBA" id="ARBA00023170"/>
    </source>
</evidence>
<evidence type="ECO:0000256" key="7">
    <source>
        <dbReference type="ARBA" id="ARBA00023136"/>
    </source>
</evidence>
<evidence type="ECO:0000256" key="2">
    <source>
        <dbReference type="ARBA" id="ARBA00004479"/>
    </source>
</evidence>
<protein>
    <recommendedName>
        <fullName evidence="12">SEFIR domain-containing protein</fullName>
    </recommendedName>
</protein>
<comment type="subcellular location">
    <subcellularLocation>
        <location evidence="1">Cell membrane</location>
        <topology evidence="1">Single-pass membrane protein</topology>
    </subcellularLocation>
    <subcellularLocation>
        <location evidence="2">Membrane</location>
        <topology evidence="2">Single-pass type I membrane protein</topology>
    </subcellularLocation>
</comment>
<evidence type="ECO:0000256" key="10">
    <source>
        <dbReference type="ARBA" id="ARBA00023198"/>
    </source>
</evidence>
<dbReference type="PANTHER" id="PTHR15583">
    <property type="entry name" value="INTERLEUKIN-17 RECEPTOR"/>
    <property type="match status" value="1"/>
</dbReference>
<dbReference type="Ensembl" id="ENSELUT00000103217.1">
    <property type="protein sequence ID" value="ENSELUP00000086315.1"/>
    <property type="gene ID" value="ENSELUG00000009131.3"/>
</dbReference>
<keyword evidence="10" id="KW-0395">Inflammatory response</keyword>
<keyword evidence="6 11" id="KW-1133">Transmembrane helix</keyword>
<evidence type="ECO:0000256" key="4">
    <source>
        <dbReference type="ARBA" id="ARBA00022692"/>
    </source>
</evidence>
<evidence type="ECO:0000256" key="1">
    <source>
        <dbReference type="ARBA" id="ARBA00004162"/>
    </source>
</evidence>
<dbReference type="Pfam" id="PF15037">
    <property type="entry name" value="IL17_R_N"/>
    <property type="match status" value="1"/>
</dbReference>
<dbReference type="Pfam" id="PF08357">
    <property type="entry name" value="SEFIR"/>
    <property type="match status" value="1"/>
</dbReference>
<accession>A0AAY5KDJ8</accession>
<dbReference type="AlphaFoldDB" id="A0AAY5KDJ8"/>
<dbReference type="Proteomes" id="UP000265140">
    <property type="component" value="Chromosome 17"/>
</dbReference>
<name>A0AAY5KDJ8_ESOLU</name>
<dbReference type="GO" id="GO:0030368">
    <property type="term" value="F:interleukin-17 receptor activity"/>
    <property type="evidence" value="ECO:0007669"/>
    <property type="project" value="InterPro"/>
</dbReference>
<evidence type="ECO:0000256" key="11">
    <source>
        <dbReference type="SAM" id="Phobius"/>
    </source>
</evidence>
<keyword evidence="14" id="KW-1185">Reference proteome</keyword>
<reference evidence="13 14" key="1">
    <citation type="submission" date="2020-02" db="EMBL/GenBank/DDBJ databases">
        <title>Esox lucius (northern pike) genome, fEsoLuc1, primary haplotype.</title>
        <authorList>
            <person name="Myers G."/>
            <person name="Karagic N."/>
            <person name="Meyer A."/>
            <person name="Pippel M."/>
            <person name="Reichard M."/>
            <person name="Winkler S."/>
            <person name="Tracey A."/>
            <person name="Sims Y."/>
            <person name="Howe K."/>
            <person name="Rhie A."/>
            <person name="Formenti G."/>
            <person name="Durbin R."/>
            <person name="Fedrigo O."/>
            <person name="Jarvis E.D."/>
        </authorList>
    </citation>
    <scope>NUCLEOTIDE SEQUENCE [LARGE SCALE GENOMIC DNA]</scope>
</reference>
<keyword evidence="8" id="KW-0675">Receptor</keyword>
<dbReference type="GO" id="GO:0006954">
    <property type="term" value="P:inflammatory response"/>
    <property type="evidence" value="ECO:0007669"/>
    <property type="project" value="UniProtKB-KW"/>
</dbReference>
<evidence type="ECO:0000313" key="14">
    <source>
        <dbReference type="Proteomes" id="UP000265140"/>
    </source>
</evidence>
<dbReference type="GeneTree" id="ENSGT00940000168503"/>
<keyword evidence="5" id="KW-0732">Signal</keyword>
<evidence type="ECO:0000256" key="9">
    <source>
        <dbReference type="ARBA" id="ARBA00023180"/>
    </source>
</evidence>
<feature type="transmembrane region" description="Helical" evidence="11">
    <location>
        <begin position="212"/>
        <end position="235"/>
    </location>
</feature>
<organism evidence="13 14">
    <name type="scientific">Esox lucius</name>
    <name type="common">Northern pike</name>
    <dbReference type="NCBI Taxonomy" id="8010"/>
    <lineage>
        <taxon>Eukaryota</taxon>
        <taxon>Metazoa</taxon>
        <taxon>Chordata</taxon>
        <taxon>Craniata</taxon>
        <taxon>Vertebrata</taxon>
        <taxon>Euteleostomi</taxon>
        <taxon>Actinopterygii</taxon>
        <taxon>Neopterygii</taxon>
        <taxon>Teleostei</taxon>
        <taxon>Protacanthopterygii</taxon>
        <taxon>Esociformes</taxon>
        <taxon>Esocidae</taxon>
        <taxon>Esox</taxon>
    </lineage>
</organism>
<reference evidence="13" key="3">
    <citation type="submission" date="2025-09" db="UniProtKB">
        <authorList>
            <consortium name="Ensembl"/>
        </authorList>
    </citation>
    <scope>IDENTIFICATION</scope>
</reference>
<feature type="domain" description="SEFIR" evidence="12">
    <location>
        <begin position="256"/>
        <end position="437"/>
    </location>
</feature>
<keyword evidence="9" id="KW-0325">Glycoprotein</keyword>
<dbReference type="InterPro" id="IPR039465">
    <property type="entry name" value="IL-17_rcpt-like"/>
</dbReference>
<keyword evidence="4 11" id="KW-0812">Transmembrane</keyword>